<dbReference type="Pfam" id="PF00249">
    <property type="entry name" value="Myb_DNA-binding"/>
    <property type="match status" value="2"/>
</dbReference>
<organism evidence="13 14">
    <name type="scientific">Komagataella pastoris</name>
    <name type="common">Yeast</name>
    <name type="synonym">Pichia pastoris</name>
    <dbReference type="NCBI Taxonomy" id="4922"/>
    <lineage>
        <taxon>Eukaryota</taxon>
        <taxon>Fungi</taxon>
        <taxon>Dikarya</taxon>
        <taxon>Ascomycota</taxon>
        <taxon>Saccharomycotina</taxon>
        <taxon>Pichiomycetes</taxon>
        <taxon>Pichiales</taxon>
        <taxon>Pichiaceae</taxon>
        <taxon>Komagataella</taxon>
    </lineage>
</organism>
<dbReference type="PANTHER" id="PTHR45885:SF1">
    <property type="entry name" value="CELL DIVISION CYCLE 5-LIKE PROTEIN"/>
    <property type="match status" value="1"/>
</dbReference>
<evidence type="ECO:0000256" key="8">
    <source>
        <dbReference type="ARBA" id="ARBA00034837"/>
    </source>
</evidence>
<dbReference type="InterPro" id="IPR009057">
    <property type="entry name" value="Homeodomain-like_sf"/>
</dbReference>
<dbReference type="AlphaFoldDB" id="A0A1B2J6H5"/>
<dbReference type="GO" id="GO:0000974">
    <property type="term" value="C:Prp19 complex"/>
    <property type="evidence" value="ECO:0007669"/>
    <property type="project" value="InterPro"/>
</dbReference>
<feature type="domain" description="Myb-like" evidence="11">
    <location>
        <begin position="55"/>
        <end position="104"/>
    </location>
</feature>
<evidence type="ECO:0000313" key="13">
    <source>
        <dbReference type="EMBL" id="ANZ73594.1"/>
    </source>
</evidence>
<feature type="region of interest" description="Disordered" evidence="10">
    <location>
        <begin position="263"/>
        <end position="289"/>
    </location>
</feature>
<feature type="compositionally biased region" description="Basic and acidic residues" evidence="10">
    <location>
        <begin position="279"/>
        <end position="288"/>
    </location>
</feature>
<evidence type="ECO:0000256" key="4">
    <source>
        <dbReference type="ARBA" id="ARBA00022737"/>
    </source>
</evidence>
<evidence type="ECO:0000313" key="14">
    <source>
        <dbReference type="Proteomes" id="UP000094565"/>
    </source>
</evidence>
<dbReference type="InterPro" id="IPR001005">
    <property type="entry name" value="SANT/Myb"/>
</dbReference>
<evidence type="ECO:0000259" key="11">
    <source>
        <dbReference type="PROSITE" id="PS50090"/>
    </source>
</evidence>
<dbReference type="PANTHER" id="PTHR45885">
    <property type="entry name" value="CELL DIVISION CYCLE 5-LIKE PROTEIN"/>
    <property type="match status" value="1"/>
</dbReference>
<dbReference type="GO" id="GO:0005681">
    <property type="term" value="C:spliceosomal complex"/>
    <property type="evidence" value="ECO:0007669"/>
    <property type="project" value="UniProtKB-KW"/>
</dbReference>
<evidence type="ECO:0000259" key="12">
    <source>
        <dbReference type="PROSITE" id="PS51294"/>
    </source>
</evidence>
<dbReference type="Proteomes" id="UP000094565">
    <property type="component" value="Chromosome 1"/>
</dbReference>
<gene>
    <name evidence="13" type="primary">CEF1</name>
    <name evidence="13" type="ORF">ATY40_BA7501676</name>
</gene>
<keyword evidence="9" id="KW-0175">Coiled coil</keyword>
<dbReference type="InterPro" id="IPR021786">
    <property type="entry name" value="Cdc5p/Cef1_C"/>
</dbReference>
<evidence type="ECO:0000256" key="6">
    <source>
        <dbReference type="ARBA" id="ARBA00023187"/>
    </source>
</evidence>
<dbReference type="PROSITE" id="PS50090">
    <property type="entry name" value="MYB_LIKE"/>
    <property type="match status" value="2"/>
</dbReference>
<keyword evidence="6" id="KW-0508">mRNA splicing</keyword>
<dbReference type="Gene3D" id="1.10.10.60">
    <property type="entry name" value="Homeodomain-like"/>
    <property type="match status" value="2"/>
</dbReference>
<reference evidence="13 14" key="1">
    <citation type="submission" date="2016-02" db="EMBL/GenBank/DDBJ databases">
        <title>Comparative genomic and transcriptomic foundation for Pichia pastoris.</title>
        <authorList>
            <person name="Love K.R."/>
            <person name="Shah K.A."/>
            <person name="Whittaker C.A."/>
            <person name="Wu J."/>
            <person name="Bartlett M.C."/>
            <person name="Ma D."/>
            <person name="Leeson R.L."/>
            <person name="Priest M."/>
            <person name="Young S.K."/>
            <person name="Love J.C."/>
        </authorList>
    </citation>
    <scope>NUCLEOTIDE SEQUENCE [LARGE SCALE GENOMIC DNA]</scope>
    <source>
        <strain evidence="13 14">ATCC 28485</strain>
    </source>
</reference>
<feature type="domain" description="HTH myb-type" evidence="12">
    <location>
        <begin position="6"/>
        <end position="58"/>
    </location>
</feature>
<evidence type="ECO:0000256" key="5">
    <source>
        <dbReference type="ARBA" id="ARBA00023125"/>
    </source>
</evidence>
<keyword evidence="3" id="KW-0747">Spliceosome</keyword>
<evidence type="ECO:0000256" key="10">
    <source>
        <dbReference type="SAM" id="MobiDB-lite"/>
    </source>
</evidence>
<dbReference type="SUPFAM" id="SSF46689">
    <property type="entry name" value="Homeodomain-like"/>
    <property type="match status" value="1"/>
</dbReference>
<feature type="domain" description="HTH myb-type" evidence="12">
    <location>
        <begin position="63"/>
        <end position="108"/>
    </location>
</feature>
<accession>A0A1B2J6H5</accession>
<evidence type="ECO:0000256" key="2">
    <source>
        <dbReference type="ARBA" id="ARBA00022664"/>
    </source>
</evidence>
<proteinExistence type="inferred from homology"/>
<comment type="similarity">
    <text evidence="1">Belongs to the CEF1 family.</text>
</comment>
<dbReference type="GO" id="GO:0003677">
    <property type="term" value="F:DNA binding"/>
    <property type="evidence" value="ECO:0007669"/>
    <property type="project" value="UniProtKB-KW"/>
</dbReference>
<dbReference type="CDD" id="cd00167">
    <property type="entry name" value="SANT"/>
    <property type="match status" value="1"/>
</dbReference>
<name>A0A1B2J6H5_PICPA</name>
<dbReference type="InterPro" id="IPR047242">
    <property type="entry name" value="CDC5L/Cef1"/>
</dbReference>
<evidence type="ECO:0000256" key="7">
    <source>
        <dbReference type="ARBA" id="ARBA00023242"/>
    </source>
</evidence>
<dbReference type="GO" id="GO:0000398">
    <property type="term" value="P:mRNA splicing, via spliceosome"/>
    <property type="evidence" value="ECO:0007669"/>
    <property type="project" value="InterPro"/>
</dbReference>
<dbReference type="CDD" id="cd11659">
    <property type="entry name" value="SANT_CDC5_II"/>
    <property type="match status" value="1"/>
</dbReference>
<dbReference type="Pfam" id="PF11831">
    <property type="entry name" value="Myb_Cef"/>
    <property type="match status" value="1"/>
</dbReference>
<dbReference type="OrthoDB" id="1410009at2759"/>
<dbReference type="InterPro" id="IPR047240">
    <property type="entry name" value="SANT_CDC5L_II"/>
</dbReference>
<evidence type="ECO:0000256" key="1">
    <source>
        <dbReference type="ARBA" id="ARBA00010506"/>
    </source>
</evidence>
<dbReference type="SMART" id="SM00717">
    <property type="entry name" value="SANT"/>
    <property type="match status" value="2"/>
</dbReference>
<dbReference type="PROSITE" id="PS51294">
    <property type="entry name" value="HTH_MYB"/>
    <property type="match status" value="2"/>
</dbReference>
<dbReference type="EMBL" id="CP014584">
    <property type="protein sequence ID" value="ANZ73594.1"/>
    <property type="molecule type" value="Genomic_DNA"/>
</dbReference>
<keyword evidence="14" id="KW-1185">Reference proteome</keyword>
<evidence type="ECO:0000256" key="9">
    <source>
        <dbReference type="SAM" id="Coils"/>
    </source>
</evidence>
<evidence type="ECO:0000256" key="3">
    <source>
        <dbReference type="ARBA" id="ARBA00022728"/>
    </source>
</evidence>
<keyword evidence="5" id="KW-0238">DNA-binding</keyword>
<dbReference type="InterPro" id="IPR017930">
    <property type="entry name" value="Myb_dom"/>
</dbReference>
<sequence>MAPVYVKGGAWTNVEDEILKAAVAKYGLTQWARVSSLLAKKTAKQCKARWEEWLNPRVNHLEWSRDEDAKLLRLARLMPNQWRSISNITGRTATQCVERYQKLLEEAGGVSTDLTHMELGLSGPGIESHAPVGAEFKLGDINLNPENKPAMLDTVDMDEEELEMLSEARARLANTQGKKAKRKVREKFLEESRYISELQKRRELKQAGIGGAIKRKKQDNQVDYLADVPFERAPYQGTYDVDDENLANLKEMEDYQLKANKFGIQDQDAQKQKKKRKREKEDEKKKDQMAQIVVSEELYPTKKKKLNLPEPGSVVIDENTDKNIIQATQQLIKRSQKQSFIGSTADELESESINGKQENVRTAPVSAKKERKRLVALIRTKFSQLPKPKNDFQITLPHESQAFVTGNKNEIHDQYVDLGEAERKIKQNEEEEYFKSLARRSQTIQRGLPLPSPTAIPSTDNLLQDLVDQEIMKMVESDYNQVNDVPGFRITQLTEEEKQQADLEIFEEITKNQDSFLKFQEHLRNLDLFKSCYYTKSSRNLLSQYLKTILDDISKLQATINLQNEGIIDKHNQLIRSLGELQNLSIKLDMENNVFGHFHANERMVIQIRTETLQDEADEAKKIRRKAESRYNNLFENLNH</sequence>
<feature type="domain" description="Myb-like" evidence="11">
    <location>
        <begin position="7"/>
        <end position="54"/>
    </location>
</feature>
<keyword evidence="2" id="KW-0507">mRNA processing</keyword>
<protein>
    <recommendedName>
        <fullName evidence="8">Pre-mRNA-splicing factor CEF1</fullName>
    </recommendedName>
</protein>
<keyword evidence="4" id="KW-0677">Repeat</keyword>
<feature type="coiled-coil region" evidence="9">
    <location>
        <begin position="610"/>
        <end position="637"/>
    </location>
</feature>
<keyword evidence="7" id="KW-0539">Nucleus</keyword>